<feature type="non-terminal residue" evidence="1">
    <location>
        <position position="65"/>
    </location>
</feature>
<name>A0ABX5LPQ9_9GAMM</name>
<comment type="caution">
    <text evidence="1">The sequence shown here is derived from an EMBL/GenBank/DDBJ whole genome shotgun (WGS) entry which is preliminary data.</text>
</comment>
<reference evidence="1 2" key="1">
    <citation type="submission" date="2015-03" db="EMBL/GenBank/DDBJ databases">
        <authorList>
            <person name="Krishnan R."/>
            <person name="Midha S."/>
            <person name="Patil P.B."/>
            <person name="Rameshkumar N."/>
        </authorList>
    </citation>
    <scope>NUCLEOTIDE SEQUENCE [LARGE SCALE GENOMIC DNA]</scope>
    <source>
        <strain evidence="1 2">L1E11</strain>
    </source>
</reference>
<evidence type="ECO:0008006" key="3">
    <source>
        <dbReference type="Google" id="ProtNLM"/>
    </source>
</evidence>
<evidence type="ECO:0000313" key="2">
    <source>
        <dbReference type="Proteomes" id="UP000248090"/>
    </source>
</evidence>
<dbReference type="Proteomes" id="UP000248090">
    <property type="component" value="Unassembled WGS sequence"/>
</dbReference>
<keyword evidence="2" id="KW-1185">Reference proteome</keyword>
<protein>
    <recommendedName>
        <fullName evidence="3">Transposase</fullName>
    </recommendedName>
</protein>
<sequence length="65" mass="7454">MKNVIEAAETGKYPEGTRNRRKAEFSELNEHLTRFARPFGAVLKHVQPVAVSLFLTRYSTTQVDF</sequence>
<gene>
    <name evidence="1" type="ORF">WH50_25185</name>
</gene>
<accession>A0ABX5LPQ9</accession>
<evidence type="ECO:0000313" key="1">
    <source>
        <dbReference type="EMBL" id="PXF28644.1"/>
    </source>
</evidence>
<organism evidence="1 2">
    <name type="scientific">Pokkaliibacter plantistimulans</name>
    <dbReference type="NCBI Taxonomy" id="1635171"/>
    <lineage>
        <taxon>Bacteria</taxon>
        <taxon>Pseudomonadati</taxon>
        <taxon>Pseudomonadota</taxon>
        <taxon>Gammaproteobacteria</taxon>
        <taxon>Oceanospirillales</taxon>
        <taxon>Balneatrichaceae</taxon>
        <taxon>Pokkaliibacter</taxon>
    </lineage>
</organism>
<dbReference type="EMBL" id="LAPT01000176">
    <property type="protein sequence ID" value="PXF28644.1"/>
    <property type="molecule type" value="Genomic_DNA"/>
</dbReference>
<proteinExistence type="predicted"/>